<sequence length="769" mass="80086">MATTSSHQDTPGHTEPGTSREDNEPNRALRSIFRYDLPASIVVFLVALPLSIGIAIASGAPVMAGLLAAIVGGVVVGAIGGSPLQVSGPAAGLTVVVATLIDQFGWQVTCFITVAAGVLQILFGLSRIARAALAIAPVVVHAMLAGIGITIALQQVHVLLGGTSQSTAWENITAVPSQLANLHVNDLLIGAAVIAILLGWKYLPTSVRRIPGPLAAIVIATAAAALFGLSVERITLDGSLLDAVALPSLPQGAWGGVAVGILTVALIASVESLLSAVAVDKLHTGPRSNFDRELIGQGSANVVSGMIGGLPVTGVIVRSSTNVASGAKSRASAILHGFWILVFSVALVGLVQQIPKSALAGLLIVIGIQLVKLAHIRTARRTGDLWVYGVTVAAVVFLNLLEGVLIGLALAVAILLWRIVRVNVDARNAGTESEPRWFISITGSSSFLALPRLTRAFGEIPTGSPVRIELDADYLDHAFSEAIEDWTRQHRATGGTVEIVELGSARIDASKAQPPRRSAASAHHLRDALAPWNRRHRPGSQSHPPALRPLLDGVDDFHSNHADLLRPHLTRLADSQDPDSFFLTCSDSRVVPNVITASGPGDLFTVRNVGNLVPVDNDVSVDSALAFAIDELNVSSVIICGHSGCGAMNALLSNSVAAQPIQEWLGHAEPSLSAFRAGHPVARAAATEGFSEVDQLAMVNVAIGLQTLQRHAVVGRARAEGRVRIAGLFFDIGTARVLEVTTSGIRHLADDADLPESESTVEAAGSGGH</sequence>
<keyword evidence="11" id="KW-0479">Metal-binding</keyword>
<dbReference type="GO" id="GO:0055085">
    <property type="term" value="P:transmembrane transport"/>
    <property type="evidence" value="ECO:0007669"/>
    <property type="project" value="InterPro"/>
</dbReference>
<dbReference type="InterPro" id="IPR036874">
    <property type="entry name" value="Carbonic_anhydrase_sf"/>
</dbReference>
<evidence type="ECO:0000256" key="4">
    <source>
        <dbReference type="ARBA" id="ARBA00022692"/>
    </source>
</evidence>
<comment type="caution">
    <text evidence="15">The sequence shown here is derived from an EMBL/GenBank/DDBJ whole genome shotgun (WGS) entry which is preliminary data.</text>
</comment>
<dbReference type="OrthoDB" id="9771198at2"/>
<comment type="cofactor">
    <cofactor evidence="11">
        <name>Zn(2+)</name>
        <dbReference type="ChEBI" id="CHEBI:29105"/>
    </cofactor>
    <text evidence="11">Binds 1 zinc ion per subunit.</text>
</comment>
<evidence type="ECO:0000256" key="7">
    <source>
        <dbReference type="ARBA" id="ARBA00023136"/>
    </source>
</evidence>
<feature type="binding site" evidence="11">
    <location>
        <position position="585"/>
    </location>
    <ligand>
        <name>Zn(2+)</name>
        <dbReference type="ChEBI" id="CHEBI:29105"/>
    </ligand>
</feature>
<dbReference type="EC" id="4.2.1.1" evidence="3"/>
<dbReference type="GO" id="GO:0008270">
    <property type="term" value="F:zinc ion binding"/>
    <property type="evidence" value="ECO:0007669"/>
    <property type="project" value="InterPro"/>
</dbReference>
<dbReference type="PROSITE" id="PS00704">
    <property type="entry name" value="PROK_CO2_ANHYDRASE_1"/>
    <property type="match status" value="1"/>
</dbReference>
<evidence type="ECO:0000256" key="5">
    <source>
        <dbReference type="ARBA" id="ARBA00022833"/>
    </source>
</evidence>
<dbReference type="RefSeq" id="WP_007317377.1">
    <property type="nucleotide sequence ID" value="NZ_BAEH01000045.1"/>
</dbReference>
<gene>
    <name evidence="15" type="ORF">GOEFS_045_00300</name>
</gene>
<feature type="transmembrane region" description="Helical" evidence="13">
    <location>
        <begin position="132"/>
        <end position="153"/>
    </location>
</feature>
<dbReference type="eggNOG" id="COG0288">
    <property type="taxonomic scope" value="Bacteria"/>
</dbReference>
<comment type="catalytic activity">
    <reaction evidence="10">
        <text>hydrogencarbonate + H(+) = CO2 + H2O</text>
        <dbReference type="Rhea" id="RHEA:10748"/>
        <dbReference type="ChEBI" id="CHEBI:15377"/>
        <dbReference type="ChEBI" id="CHEBI:15378"/>
        <dbReference type="ChEBI" id="CHEBI:16526"/>
        <dbReference type="ChEBI" id="CHEBI:17544"/>
        <dbReference type="EC" id="4.2.1.1"/>
    </reaction>
</comment>
<dbReference type="STRING" id="1077974.GOEFS_045_00300"/>
<evidence type="ECO:0000256" key="8">
    <source>
        <dbReference type="ARBA" id="ARBA00023239"/>
    </source>
</evidence>
<dbReference type="GO" id="GO:0016020">
    <property type="term" value="C:membrane"/>
    <property type="evidence" value="ECO:0007669"/>
    <property type="project" value="UniProtKB-SubCell"/>
</dbReference>
<feature type="region of interest" description="Disordered" evidence="12">
    <location>
        <begin position="1"/>
        <end position="25"/>
    </location>
</feature>
<dbReference type="SUPFAM" id="SSF53056">
    <property type="entry name" value="beta-carbonic anhydrase, cab"/>
    <property type="match status" value="1"/>
</dbReference>
<reference evidence="15 16" key="1">
    <citation type="submission" date="2011-12" db="EMBL/GenBank/DDBJ databases">
        <title>Whole genome shotgun sequence of Gordonia effusa NBRC 100432.</title>
        <authorList>
            <person name="Yoshida I."/>
            <person name="Takarada H."/>
            <person name="Hosoyama A."/>
            <person name="Tsuchikane K."/>
            <person name="Katsumata H."/>
            <person name="Yamazaki S."/>
            <person name="Fujita N."/>
        </authorList>
    </citation>
    <scope>NUCLEOTIDE SEQUENCE [LARGE SCALE GENOMIC DNA]</scope>
    <source>
        <strain evidence="15 16">NBRC 100432</strain>
    </source>
</reference>
<dbReference type="InterPro" id="IPR015892">
    <property type="entry name" value="Carbonic_anhydrase_CS"/>
</dbReference>
<feature type="transmembrane region" description="Helical" evidence="13">
    <location>
        <begin position="187"/>
        <end position="203"/>
    </location>
</feature>
<feature type="transmembrane region" description="Helical" evidence="13">
    <location>
        <begin position="386"/>
        <end position="417"/>
    </location>
</feature>
<dbReference type="EMBL" id="BAEH01000045">
    <property type="protein sequence ID" value="GAB18040.1"/>
    <property type="molecule type" value="Genomic_DNA"/>
</dbReference>
<dbReference type="InterPro" id="IPR011547">
    <property type="entry name" value="SLC26A/SulP_dom"/>
</dbReference>
<evidence type="ECO:0000256" key="9">
    <source>
        <dbReference type="ARBA" id="ARBA00024993"/>
    </source>
</evidence>
<keyword evidence="5 11" id="KW-0862">Zinc</keyword>
<feature type="binding site" evidence="11">
    <location>
        <position position="642"/>
    </location>
    <ligand>
        <name>Zn(2+)</name>
        <dbReference type="ChEBI" id="CHEBI:29105"/>
    </ligand>
</feature>
<evidence type="ECO:0000313" key="15">
    <source>
        <dbReference type="EMBL" id="GAB18040.1"/>
    </source>
</evidence>
<dbReference type="Pfam" id="PF00484">
    <property type="entry name" value="Pro_CA"/>
    <property type="match status" value="1"/>
</dbReference>
<dbReference type="AlphaFoldDB" id="H0QYY9"/>
<protein>
    <recommendedName>
        <fullName evidence="3">carbonic anhydrase</fullName>
        <ecNumber evidence="3">4.2.1.1</ecNumber>
    </recommendedName>
</protein>
<evidence type="ECO:0000313" key="16">
    <source>
        <dbReference type="Proteomes" id="UP000035034"/>
    </source>
</evidence>
<accession>H0QYY9</accession>
<evidence type="ECO:0000256" key="1">
    <source>
        <dbReference type="ARBA" id="ARBA00004141"/>
    </source>
</evidence>
<proteinExistence type="inferred from homology"/>
<feature type="binding site" evidence="11">
    <location>
        <position position="645"/>
    </location>
    <ligand>
        <name>Zn(2+)</name>
        <dbReference type="ChEBI" id="CHEBI:29105"/>
    </ligand>
</feature>
<feature type="compositionally biased region" description="Polar residues" evidence="12">
    <location>
        <begin position="1"/>
        <end position="11"/>
    </location>
</feature>
<evidence type="ECO:0000259" key="14">
    <source>
        <dbReference type="Pfam" id="PF00916"/>
    </source>
</evidence>
<keyword evidence="4 13" id="KW-0812">Transmembrane</keyword>
<evidence type="ECO:0000256" key="12">
    <source>
        <dbReference type="SAM" id="MobiDB-lite"/>
    </source>
</evidence>
<name>H0QYY9_9ACTN</name>
<feature type="transmembrane region" description="Helical" evidence="13">
    <location>
        <begin position="64"/>
        <end position="84"/>
    </location>
</feature>
<dbReference type="GO" id="GO:0004089">
    <property type="term" value="F:carbonate dehydratase activity"/>
    <property type="evidence" value="ECO:0007669"/>
    <property type="project" value="UniProtKB-EC"/>
</dbReference>
<comment type="function">
    <text evidence="9">Catalyzes the reversible hydration of carbon dioxide to form bicarbonate.</text>
</comment>
<feature type="binding site" evidence="11">
    <location>
        <position position="587"/>
    </location>
    <ligand>
        <name>Zn(2+)</name>
        <dbReference type="ChEBI" id="CHEBI:29105"/>
    </ligand>
</feature>
<evidence type="ECO:0000256" key="13">
    <source>
        <dbReference type="SAM" id="Phobius"/>
    </source>
</evidence>
<feature type="transmembrane region" description="Helical" evidence="13">
    <location>
        <begin position="210"/>
        <end position="231"/>
    </location>
</feature>
<comment type="similarity">
    <text evidence="2">Belongs to the beta-class carbonic anhydrase family.</text>
</comment>
<keyword evidence="16" id="KW-1185">Reference proteome</keyword>
<keyword evidence="7 13" id="KW-0472">Membrane</keyword>
<dbReference type="PANTHER" id="PTHR11814">
    <property type="entry name" value="SULFATE TRANSPORTER"/>
    <property type="match status" value="1"/>
</dbReference>
<organism evidence="15 16">
    <name type="scientific">Gordonia effusa NBRC 100432</name>
    <dbReference type="NCBI Taxonomy" id="1077974"/>
    <lineage>
        <taxon>Bacteria</taxon>
        <taxon>Bacillati</taxon>
        <taxon>Actinomycetota</taxon>
        <taxon>Actinomycetes</taxon>
        <taxon>Mycobacteriales</taxon>
        <taxon>Gordoniaceae</taxon>
        <taxon>Gordonia</taxon>
    </lineage>
</organism>
<dbReference type="InterPro" id="IPR001765">
    <property type="entry name" value="Carbonic_anhydrase"/>
</dbReference>
<feature type="domain" description="SLC26A/SulP transporter" evidence="14">
    <location>
        <begin position="33"/>
        <end position="382"/>
    </location>
</feature>
<evidence type="ECO:0000256" key="3">
    <source>
        <dbReference type="ARBA" id="ARBA00012925"/>
    </source>
</evidence>
<feature type="transmembrane region" description="Helical" evidence="13">
    <location>
        <begin position="251"/>
        <end position="279"/>
    </location>
</feature>
<evidence type="ECO:0000256" key="11">
    <source>
        <dbReference type="PIRSR" id="PIRSR601765-1"/>
    </source>
</evidence>
<feature type="transmembrane region" description="Helical" evidence="13">
    <location>
        <begin position="104"/>
        <end position="125"/>
    </location>
</feature>
<evidence type="ECO:0000256" key="6">
    <source>
        <dbReference type="ARBA" id="ARBA00022989"/>
    </source>
</evidence>
<comment type="subcellular location">
    <subcellularLocation>
        <location evidence="1">Membrane</location>
        <topology evidence="1">Multi-pass membrane protein</topology>
    </subcellularLocation>
</comment>
<dbReference type="eggNOG" id="COG0659">
    <property type="taxonomic scope" value="Bacteria"/>
</dbReference>
<dbReference type="Pfam" id="PF00916">
    <property type="entry name" value="Sulfate_transp"/>
    <property type="match status" value="1"/>
</dbReference>
<evidence type="ECO:0000256" key="10">
    <source>
        <dbReference type="ARBA" id="ARBA00048348"/>
    </source>
</evidence>
<feature type="transmembrane region" description="Helical" evidence="13">
    <location>
        <begin position="357"/>
        <end position="374"/>
    </location>
</feature>
<feature type="transmembrane region" description="Helical" evidence="13">
    <location>
        <begin position="333"/>
        <end position="351"/>
    </location>
</feature>
<feature type="transmembrane region" description="Helical" evidence="13">
    <location>
        <begin position="37"/>
        <end position="57"/>
    </location>
</feature>
<feature type="region of interest" description="Disordered" evidence="12">
    <location>
        <begin position="533"/>
        <end position="552"/>
    </location>
</feature>
<keyword evidence="8" id="KW-0456">Lyase</keyword>
<dbReference type="GO" id="GO:0015976">
    <property type="term" value="P:carbon utilization"/>
    <property type="evidence" value="ECO:0007669"/>
    <property type="project" value="InterPro"/>
</dbReference>
<dbReference type="Gene3D" id="3.40.1050.10">
    <property type="entry name" value="Carbonic anhydrase"/>
    <property type="match status" value="1"/>
</dbReference>
<dbReference type="Proteomes" id="UP000035034">
    <property type="component" value="Unassembled WGS sequence"/>
</dbReference>
<evidence type="ECO:0000256" key="2">
    <source>
        <dbReference type="ARBA" id="ARBA00006217"/>
    </source>
</evidence>
<dbReference type="InterPro" id="IPR001902">
    <property type="entry name" value="SLC26A/SulP_fam"/>
</dbReference>
<keyword evidence="6 13" id="KW-1133">Transmembrane helix</keyword>
<dbReference type="SMART" id="SM00947">
    <property type="entry name" value="Pro_CA"/>
    <property type="match status" value="1"/>
</dbReference>